<evidence type="ECO:0000313" key="8">
    <source>
        <dbReference type="Proteomes" id="UP000199073"/>
    </source>
</evidence>
<dbReference type="GO" id="GO:0003723">
    <property type="term" value="F:RNA binding"/>
    <property type="evidence" value="ECO:0007669"/>
    <property type="project" value="UniProtKB-KW"/>
</dbReference>
<keyword evidence="2 5" id="KW-0413">Isomerase</keyword>
<accession>A0A1H0TYT4</accession>
<dbReference type="InterPro" id="IPR036986">
    <property type="entry name" value="S4_RNA-bd_sf"/>
</dbReference>
<dbReference type="GO" id="GO:0120159">
    <property type="term" value="F:rRNA pseudouridine synthase activity"/>
    <property type="evidence" value="ECO:0007669"/>
    <property type="project" value="UniProtKB-ARBA"/>
</dbReference>
<evidence type="ECO:0000256" key="1">
    <source>
        <dbReference type="ARBA" id="ARBA00010876"/>
    </source>
</evidence>
<evidence type="ECO:0000256" key="3">
    <source>
        <dbReference type="PIRSR" id="PIRSR606225-1"/>
    </source>
</evidence>
<dbReference type="NCBIfam" id="TIGR00005">
    <property type="entry name" value="rluA_subfam"/>
    <property type="match status" value="1"/>
</dbReference>
<dbReference type="PROSITE" id="PS50889">
    <property type="entry name" value="S4"/>
    <property type="match status" value="1"/>
</dbReference>
<feature type="active site" evidence="3">
    <location>
        <position position="136"/>
    </location>
</feature>
<dbReference type="InterPro" id="IPR002942">
    <property type="entry name" value="S4_RNA-bd"/>
</dbReference>
<feature type="domain" description="RNA-binding S4" evidence="6">
    <location>
        <begin position="14"/>
        <end position="80"/>
    </location>
</feature>
<dbReference type="Gene3D" id="3.10.290.10">
    <property type="entry name" value="RNA-binding S4 domain"/>
    <property type="match status" value="1"/>
</dbReference>
<gene>
    <name evidence="7" type="ORF">SAMN05660330_03310</name>
</gene>
<dbReference type="EMBL" id="FNJI01000027">
    <property type="protein sequence ID" value="SDP59222.1"/>
    <property type="molecule type" value="Genomic_DNA"/>
</dbReference>
<dbReference type="InterPro" id="IPR006225">
    <property type="entry name" value="PsdUridine_synth_RluC/D"/>
</dbReference>
<evidence type="ECO:0000259" key="6">
    <source>
        <dbReference type="SMART" id="SM00363"/>
    </source>
</evidence>
<keyword evidence="8" id="KW-1185">Reference proteome</keyword>
<dbReference type="Gene3D" id="3.30.2350.10">
    <property type="entry name" value="Pseudouridine synthase"/>
    <property type="match status" value="1"/>
</dbReference>
<dbReference type="PANTHER" id="PTHR21600:SF44">
    <property type="entry name" value="RIBOSOMAL LARGE SUBUNIT PSEUDOURIDINE SYNTHASE D"/>
    <property type="match status" value="1"/>
</dbReference>
<keyword evidence="4" id="KW-0694">RNA-binding</keyword>
<reference evidence="7 8" key="1">
    <citation type="submission" date="2016-10" db="EMBL/GenBank/DDBJ databases">
        <authorList>
            <person name="de Groot N.N."/>
        </authorList>
    </citation>
    <scope>NUCLEOTIDE SEQUENCE [LARGE SCALE GENOMIC DNA]</scope>
    <source>
        <strain evidence="7 8">DSM 12130</strain>
    </source>
</reference>
<dbReference type="CDD" id="cd02869">
    <property type="entry name" value="PseudoU_synth_RluA_like"/>
    <property type="match status" value="1"/>
</dbReference>
<dbReference type="EC" id="5.4.99.-" evidence="5"/>
<dbReference type="InterPro" id="IPR006145">
    <property type="entry name" value="PsdUridine_synth_RsuA/RluA"/>
</dbReference>
<dbReference type="RefSeq" id="WP_092224819.1">
    <property type="nucleotide sequence ID" value="NZ_FNJI01000027.1"/>
</dbReference>
<dbReference type="OrthoDB" id="128480at2"/>
<sequence>MIHRFTIADTAKGVRLDNYLAETIDELSKSAIRKIIDLGGVHIDGKRVRKCGRQMVLGEKVELHHDNQPLEPFRIAPEHIVFQDKHLIVLNKPAGIECQPTPSRYKGTLYEALQIWLDRDTRFGRKLHIGMSQRLDRNTSGLIVFSIHPNSHKGLSHQIQQRSMGKHYLALVEHRPDPPQGTIRSFLAKQRRSNVMKSVQQGGREAITHYRVLTSSSRLSLVAVRLETGRTHQIRVHFSEAGCPLAGDIKYGGTRSIAGITFNRQCLHSWKIDMLHPVTSAPLHFTAPIPDDMALQELDAAGEVHPPLHTLKPGDIII</sequence>
<dbReference type="Proteomes" id="UP000199073">
    <property type="component" value="Unassembled WGS sequence"/>
</dbReference>
<proteinExistence type="inferred from homology"/>
<evidence type="ECO:0000256" key="4">
    <source>
        <dbReference type="PROSITE-ProRule" id="PRU00182"/>
    </source>
</evidence>
<evidence type="ECO:0000256" key="5">
    <source>
        <dbReference type="RuleBase" id="RU362028"/>
    </source>
</evidence>
<dbReference type="GO" id="GO:0000455">
    <property type="term" value="P:enzyme-directed rRNA pseudouridine synthesis"/>
    <property type="evidence" value="ECO:0007669"/>
    <property type="project" value="UniProtKB-ARBA"/>
</dbReference>
<comment type="catalytic activity">
    <reaction evidence="5">
        <text>a uridine in RNA = a pseudouridine in RNA</text>
        <dbReference type="Rhea" id="RHEA:48348"/>
        <dbReference type="Rhea" id="RHEA-COMP:12068"/>
        <dbReference type="Rhea" id="RHEA-COMP:12069"/>
        <dbReference type="ChEBI" id="CHEBI:65314"/>
        <dbReference type="ChEBI" id="CHEBI:65315"/>
    </reaction>
</comment>
<evidence type="ECO:0000313" key="7">
    <source>
        <dbReference type="EMBL" id="SDP59222.1"/>
    </source>
</evidence>
<name>A0A1H0TYT4_9BACT</name>
<dbReference type="AlphaFoldDB" id="A0A1H0TYT4"/>
<organism evidence="7 8">
    <name type="scientific">Desulforhopalus singaporensis</name>
    <dbReference type="NCBI Taxonomy" id="91360"/>
    <lineage>
        <taxon>Bacteria</taxon>
        <taxon>Pseudomonadati</taxon>
        <taxon>Thermodesulfobacteriota</taxon>
        <taxon>Desulfobulbia</taxon>
        <taxon>Desulfobulbales</taxon>
        <taxon>Desulfocapsaceae</taxon>
        <taxon>Desulforhopalus</taxon>
    </lineage>
</organism>
<dbReference type="SUPFAM" id="SSF55174">
    <property type="entry name" value="Alpha-L RNA-binding motif"/>
    <property type="match status" value="1"/>
</dbReference>
<dbReference type="STRING" id="91360.SAMN05660330_03310"/>
<evidence type="ECO:0000256" key="2">
    <source>
        <dbReference type="ARBA" id="ARBA00023235"/>
    </source>
</evidence>
<dbReference type="InterPro" id="IPR050188">
    <property type="entry name" value="RluA_PseudoU_synthase"/>
</dbReference>
<dbReference type="PANTHER" id="PTHR21600">
    <property type="entry name" value="MITOCHONDRIAL RNA PSEUDOURIDINE SYNTHASE"/>
    <property type="match status" value="1"/>
</dbReference>
<dbReference type="SMART" id="SM00363">
    <property type="entry name" value="S4"/>
    <property type="match status" value="1"/>
</dbReference>
<comment type="function">
    <text evidence="5">Responsible for synthesis of pseudouridine from uracil.</text>
</comment>
<comment type="similarity">
    <text evidence="1 5">Belongs to the pseudouridine synthase RluA family.</text>
</comment>
<dbReference type="Pfam" id="PF01479">
    <property type="entry name" value="S4"/>
    <property type="match status" value="1"/>
</dbReference>
<dbReference type="SUPFAM" id="SSF55120">
    <property type="entry name" value="Pseudouridine synthase"/>
    <property type="match status" value="1"/>
</dbReference>
<dbReference type="InterPro" id="IPR020103">
    <property type="entry name" value="PsdUridine_synth_cat_dom_sf"/>
</dbReference>
<dbReference type="CDD" id="cd00165">
    <property type="entry name" value="S4"/>
    <property type="match status" value="1"/>
</dbReference>
<protein>
    <recommendedName>
        <fullName evidence="5">Pseudouridine synthase</fullName>
        <ecNumber evidence="5">5.4.99.-</ecNumber>
    </recommendedName>
</protein>
<dbReference type="Pfam" id="PF00849">
    <property type="entry name" value="PseudoU_synth_2"/>
    <property type="match status" value="1"/>
</dbReference>